<evidence type="ECO:0000313" key="8">
    <source>
        <dbReference type="Proteomes" id="UP000054408"/>
    </source>
</evidence>
<feature type="compositionally biased region" description="Gly residues" evidence="4">
    <location>
        <begin position="2800"/>
        <end position="2809"/>
    </location>
</feature>
<dbReference type="RefSeq" id="XP_013755186.1">
    <property type="nucleotide sequence ID" value="XM_013899732.1"/>
</dbReference>
<dbReference type="SMART" id="SM00237">
    <property type="entry name" value="Calx_beta"/>
    <property type="match status" value="2"/>
</dbReference>
<evidence type="ECO:0000313" key="7">
    <source>
        <dbReference type="EMBL" id="KNC52633.1"/>
    </source>
</evidence>
<dbReference type="GO" id="GO:0007229">
    <property type="term" value="P:integrin-mediated signaling pathway"/>
    <property type="evidence" value="ECO:0007669"/>
    <property type="project" value="UniProtKB-KW"/>
</dbReference>
<feature type="transmembrane region" description="Helical" evidence="5">
    <location>
        <begin position="2465"/>
        <end position="2488"/>
    </location>
</feature>
<feature type="compositionally biased region" description="Basic and acidic residues" evidence="4">
    <location>
        <begin position="2982"/>
        <end position="2992"/>
    </location>
</feature>
<evidence type="ECO:0000256" key="3">
    <source>
        <dbReference type="ARBA" id="ARBA00022837"/>
    </source>
</evidence>
<name>A0A0L0DML6_THETB</name>
<feature type="compositionally biased region" description="Low complexity" evidence="4">
    <location>
        <begin position="2818"/>
        <end position="2828"/>
    </location>
</feature>
<dbReference type="Pfam" id="PF01833">
    <property type="entry name" value="TIG"/>
    <property type="match status" value="1"/>
</dbReference>
<feature type="compositionally biased region" description="Acidic residues" evidence="4">
    <location>
        <begin position="2938"/>
        <end position="2953"/>
    </location>
</feature>
<keyword evidence="2" id="KW-0677">Repeat</keyword>
<feature type="transmembrane region" description="Helical" evidence="5">
    <location>
        <begin position="2610"/>
        <end position="2630"/>
    </location>
</feature>
<dbReference type="OrthoDB" id="10011303at2759"/>
<organism evidence="7 8">
    <name type="scientific">Thecamonas trahens ATCC 50062</name>
    <dbReference type="NCBI Taxonomy" id="461836"/>
    <lineage>
        <taxon>Eukaryota</taxon>
        <taxon>Apusozoa</taxon>
        <taxon>Apusomonadida</taxon>
        <taxon>Apusomonadidae</taxon>
        <taxon>Thecamonas</taxon>
    </lineage>
</organism>
<reference evidence="7 8" key="1">
    <citation type="submission" date="2010-05" db="EMBL/GenBank/DDBJ databases">
        <title>The Genome Sequence of Thecamonas trahens ATCC 50062.</title>
        <authorList>
            <consortium name="The Broad Institute Genome Sequencing Platform"/>
            <person name="Russ C."/>
            <person name="Cuomo C."/>
            <person name="Shea T."/>
            <person name="Young S.K."/>
            <person name="Zeng Q."/>
            <person name="Koehrsen M."/>
            <person name="Haas B."/>
            <person name="Borodovsky M."/>
            <person name="Guigo R."/>
            <person name="Alvarado L."/>
            <person name="Berlin A."/>
            <person name="Bochicchio J."/>
            <person name="Borenstein D."/>
            <person name="Chapman S."/>
            <person name="Chen Z."/>
            <person name="Freedman E."/>
            <person name="Gellesch M."/>
            <person name="Goldberg J."/>
            <person name="Griggs A."/>
            <person name="Gujja S."/>
            <person name="Heilman E."/>
            <person name="Heiman D."/>
            <person name="Hepburn T."/>
            <person name="Howarth C."/>
            <person name="Jen D."/>
            <person name="Larson L."/>
            <person name="Mehta T."/>
            <person name="Park D."/>
            <person name="Pearson M."/>
            <person name="Roberts A."/>
            <person name="Saif S."/>
            <person name="Shenoy N."/>
            <person name="Sisk P."/>
            <person name="Stolte C."/>
            <person name="Sykes S."/>
            <person name="Thomson T."/>
            <person name="Walk T."/>
            <person name="White J."/>
            <person name="Yandava C."/>
            <person name="Burger G."/>
            <person name="Gray M.W."/>
            <person name="Holland P.W.H."/>
            <person name="King N."/>
            <person name="Lang F.B.F."/>
            <person name="Roger A.J."/>
            <person name="Ruiz-Trillo I."/>
            <person name="Lander E."/>
            <person name="Nusbaum C."/>
        </authorList>
    </citation>
    <scope>NUCLEOTIDE SEQUENCE [LARGE SCALE GENOMIC DNA]</scope>
    <source>
        <strain evidence="7 8">ATCC 50062</strain>
    </source>
</reference>
<keyword evidence="3" id="KW-0106">Calcium</keyword>
<dbReference type="Gene3D" id="2.60.40.10">
    <property type="entry name" value="Immunoglobulins"/>
    <property type="match status" value="1"/>
</dbReference>
<feature type="transmembrane region" description="Helical" evidence="5">
    <location>
        <begin position="2333"/>
        <end position="2355"/>
    </location>
</feature>
<dbReference type="Pfam" id="PF03160">
    <property type="entry name" value="Calx-beta"/>
    <property type="match status" value="7"/>
</dbReference>
<feature type="domain" description="Calx-beta" evidence="6">
    <location>
        <begin position="502"/>
        <end position="608"/>
    </location>
</feature>
<feature type="transmembrane region" description="Helical" evidence="5">
    <location>
        <begin position="2585"/>
        <end position="2604"/>
    </location>
</feature>
<feature type="domain" description="Calx-beta" evidence="6">
    <location>
        <begin position="387"/>
        <end position="486"/>
    </location>
</feature>
<dbReference type="InterPro" id="IPR040241">
    <property type="entry name" value="TRP_Flc/Pkd2-like"/>
</dbReference>
<dbReference type="GO" id="GO:0055085">
    <property type="term" value="P:transmembrane transport"/>
    <property type="evidence" value="ECO:0007669"/>
    <property type="project" value="TreeGrafter"/>
</dbReference>
<dbReference type="InterPro" id="IPR038081">
    <property type="entry name" value="CalX-like_sf"/>
</dbReference>
<keyword evidence="5" id="KW-0812">Transmembrane</keyword>
<evidence type="ECO:0000256" key="2">
    <source>
        <dbReference type="ARBA" id="ARBA00022737"/>
    </source>
</evidence>
<feature type="region of interest" description="Disordered" evidence="4">
    <location>
        <begin position="2778"/>
        <end position="2992"/>
    </location>
</feature>
<keyword evidence="1" id="KW-0732">Signal</keyword>
<dbReference type="Gene3D" id="2.60.40.2030">
    <property type="match status" value="4"/>
</dbReference>
<feature type="transmembrane region" description="Helical" evidence="5">
    <location>
        <begin position="2420"/>
        <end position="2444"/>
    </location>
</feature>
<dbReference type="InterPro" id="IPR003644">
    <property type="entry name" value="Calx_beta"/>
</dbReference>
<keyword evidence="5" id="KW-1133">Transmembrane helix</keyword>
<evidence type="ECO:0000256" key="1">
    <source>
        <dbReference type="ARBA" id="ARBA00022729"/>
    </source>
</evidence>
<keyword evidence="5" id="KW-0472">Membrane</keyword>
<protein>
    <submittedName>
        <fullName evidence="7">Na-Ca exchanger/integrin-beta4</fullName>
    </submittedName>
</protein>
<accession>A0A0L0DML6</accession>
<keyword evidence="8" id="KW-1185">Reference proteome</keyword>
<feature type="compositionally biased region" description="Low complexity" evidence="4">
    <location>
        <begin position="2908"/>
        <end position="2937"/>
    </location>
</feature>
<feature type="transmembrane region" description="Helical" evidence="5">
    <location>
        <begin position="2515"/>
        <end position="2536"/>
    </location>
</feature>
<dbReference type="InterPro" id="IPR013783">
    <property type="entry name" value="Ig-like_fold"/>
</dbReference>
<dbReference type="PANTHER" id="PTHR31145">
    <property type="entry name" value="INTEGRAL MEMBRANE PROTEIN (AFU_ORTHOLOGUE AFUA_7G01610)"/>
    <property type="match status" value="1"/>
</dbReference>
<sequence>MYTHIRNAGERIQWSGSGKLSVHSPVDDSLLVQLNSGQQHTTTMTGHYRLALSNDQTGSWDIDTRTSGGASINGRLWSTNWRLNAGSFSGATDASFYSPFTSTLGDKIVEARFEGLAGYIYSVFATTDGIFTNSPTWKSIGKSGHGVNPALALYLAPPEAITVSENIPFVTDTALEYVSATCHDNVLSCQASTQNLVIPRIVFSTGSTGKYSVICDLNGDGGYDFISDSDIRLDGISAIGQNVIVWDGRDGGGNLVNPGNYSCKVFVYVAQIHFPLDDVETVYPGLRLFSIAPDGISKLGLYMFWDDSLVSYTPVLMPNGEYSIDTPPDTLAGMFAGDYADPFNPNVNSRAWGKFQSASKGNNAYINTFSLVERNSSDPFIIEIRDATSVNCPSNASLSFFPANVTEGDYGSTFVTVTYAFTIPLPDALTLSLVTIDGSATGGGDDYVTPPATIVLPKHSMCGDFTLEVVADTTSETDEDFTLNIGIASASFPTSIVEGASTVIVIFNDDPLPSIGFSTASVSVAEGFSGTTTVSLDVIMPWGVSSPVNVVFTTNPNTATAPSDYIARISESIVIPAGATSGTITVDIVGDNLREDSPPEEDFSVYLDSASGLTFDTRTAVVTIVDDDPTDPGISTALLASSSTSETGTSTRVSVVLDAPPLGEVHIPISIATNTDEAFVLPHWLTFGYGNWSTPQTVTLTGIDDAIDDGDVSYTLAVGSAGSPATSSRRACSASFTNVDDDTAAIVVSALNPGTGTTEETGPASTAEFTVVLATEPTATVTVPFASSDTGAATVPASIAFTTGDWSVPQTVTITGVAENVDDGDTPYTISVNAATSADAVYNSLAASTTSFSLTHLDDDTAGISVSALSTSSTLESNPGATAVFDIVLTSEPAANVEITVASSDVTEGTLSAVRALAPLVFTPGNWNTPVTVTVAGVNDDFDDGNIAYSVTLSAATSADGTYSGMVPSVTSQALTNVDDDTAGLVLSALVPGPSIDEATTSATEFTAVLTASPLTGHTATFALASSDVTEGTLSGASLVFTPANWAVVQTVTVTAVNDDIDDGNVGFLVSIGSGTSGDPAYSGLAPPFGSYALTNVDDDTAGLILSAPSGNTAETGTSATLDLRLASEPTADVVLDVTSLDTSEGTITSPSPVTFTSGNWNVVQTVTVQGVDDAAIDGATTYSVRAAVSSSADAVYAAKPASSRSLVNLDDEASASVISSSISNDLDEALAPGHTATFTLQLSAMPTAPVSIGVSSSDTTEGTVTSVSPVTFTSVTWSTPQTVTLTVADDDDDDGDVAFSVVIADTTSADATWDGLTTTDVDVTTLDDETAALVLSAPTPASAETDEALSDVTFTVVLAARPASDVTVPVVSSAPSQAAVTSPASLTFTSANWNVVQTVTVTGQPDDIDDGNAAVTITCGPSTGGFVGLSATMPIVNVDDDTAGFVISSPSSLTVAESGTTSTFTAVLTSQPVAGSVTLPVALAATDEASVTPASLVFTTGNWATPQTVTVTGVDDDVDDGDVTFNVVVGPSSAASDPKYNGQAVPGGTVALTCVDDDTAGFSVSAASGPIPEAGPGTATFTVVLTSQPLADVTLSASSSSPATGGSVTSGASLVFTTANWATPQTVTVTGVDDDVDDGDEAFSINFAAAVAADGGPGPQLYNGRVVPSVAMVTADDDTAGVLVSTPTNGGLVAENGGSPTQAEFTVVLTSQPVGSVTLTGLTSSDTSEGTVGVASLVFTTGNWATAQTVTVTGVDDDVDDGDVAFSVSFSGMSSSDAKYAALVAPSIGLTNVDDDTAAIVVVGPQPRLVTSEAGLSDTLTIVLGSRPAAGSMFVPLSVSDPIEASVTPTAVTFTSANWAMPQTVTVTGKNDLLDDGDKNYGLVFEPAVSTGADYAGRVPANATWPAFNIAVSAAQFIVVGPTGPTSELPSGTTFTVALGSAPIADVRVPLTSSDVSEGVIVVPAASELNFTATNWAVPQVVTVMGVTDTLDDGTIDYEIVMGPAVTTSLDFSGYSQSVALQNLDSLPQINTTVLGEAVTTEAGGTVVFVVTLLVAPPQDVVMGVTSSDPGEGVPVGAAQLVFESDTWFVPQTVTFQGVPDGVADGDTAYSAVLLPPSQGSAEWMAFDPPDVALVNRDISVVTVTEVSPGVAPALGGTSHTVTGSNFFPDAVVGVGLWYVPVENTTFISSTQLAIVAPAQNVSVLPFKATVNVTNSDGGFGAKAEALEFTNDCPFEGMFGSGTDCVPCPSCGYCPGGGRRICALEGCWNTGIDSGGAWPCDPPERCLGGGREAPCLPVCAEGYAGDFCASCAPGFYALGDDCLPCESGAESFPFAVVLTYFAFLSLLAIISFFGSSRAVHLVGFFLLMLQWLMAVGTMAPKRTPAMLKIVYLQFGVASFSVELLKPGCLVESSSFPLVFYSTLSLFCFMGLVIVVGVSGSSLWQTKVRRKSWADEVRAEFWKRLGRSLTILLSVGYFALTTMALRVVHCVETPFGSYMQSDASVKCYDSTHSTMMIVAIVVLVLVTMGFLLIAFVRQYRHHRKQQLAFALAEIQAAQFNNMLNDEAAAAEEAAVARKYLDEERWWFAFAWLSSMLALAVASTILTEYPVWQFVLCAVVFVAMMVMALGAQPFLAHWRNKAAAVFAGFCLLCAAFNLMASTESSVETSLLENVSYGLLALLFAILVFFAVLVFRSVRRNLYYKIKDAGEEGVLADEDGREAVDLDRLFTVDKPSARSGAAAGGAAAGGIGGGLQHDSPSVANPKGLALSNQLFNDAFGKSTTPAATPAPPPMERAVSTPGGIGRDGAGVGDAESTKPATAATAVTADGDVARPARQGSRRRQPLSARTPATVTPNAGAAVVPRFTNRQVATHGRQESTTSHGSGGSSGQRMRRSRSRSRHGSRKRSRSASGTRTSLRSGSRGGLIKSSVVSGSTSLGSDDDDDDDESSSEVELDVLRGHRPGQVSLGGPSRIRKRVSVGEAGRAESRRMSIH</sequence>
<feature type="compositionally biased region" description="Basic residues" evidence="4">
    <location>
        <begin position="2890"/>
        <end position="2907"/>
    </location>
</feature>
<dbReference type="EMBL" id="GL349474">
    <property type="protein sequence ID" value="KNC52633.1"/>
    <property type="molecule type" value="Genomic_DNA"/>
</dbReference>
<dbReference type="eggNOG" id="ENOG502RXCD">
    <property type="taxonomic scope" value="Eukaryota"/>
</dbReference>
<dbReference type="SUPFAM" id="SSF141072">
    <property type="entry name" value="CalX-like"/>
    <property type="match status" value="4"/>
</dbReference>
<dbReference type="Proteomes" id="UP000054408">
    <property type="component" value="Unassembled WGS sequence"/>
</dbReference>
<feature type="transmembrane region" description="Helical" evidence="5">
    <location>
        <begin position="2673"/>
        <end position="2693"/>
    </location>
</feature>
<gene>
    <name evidence="7" type="ORF">AMSG_08500</name>
</gene>
<evidence type="ECO:0000259" key="6">
    <source>
        <dbReference type="SMART" id="SM00237"/>
    </source>
</evidence>
<feature type="transmembrane region" description="Helical" evidence="5">
    <location>
        <begin position="2642"/>
        <end position="2661"/>
    </location>
</feature>
<dbReference type="GO" id="GO:0016020">
    <property type="term" value="C:membrane"/>
    <property type="evidence" value="ECO:0007669"/>
    <property type="project" value="InterPro"/>
</dbReference>
<keyword evidence="7" id="KW-0401">Integrin</keyword>
<evidence type="ECO:0000256" key="5">
    <source>
        <dbReference type="SAM" id="Phobius"/>
    </source>
</evidence>
<feature type="transmembrane region" description="Helical" evidence="5">
    <location>
        <begin position="2362"/>
        <end position="2380"/>
    </location>
</feature>
<evidence type="ECO:0000256" key="4">
    <source>
        <dbReference type="SAM" id="MobiDB-lite"/>
    </source>
</evidence>
<dbReference type="PANTHER" id="PTHR31145:SF6">
    <property type="entry name" value="INTEGRAL MEMBRANE PROTEIN (AFU_ORTHOLOGUE AFUA_7G01610)"/>
    <property type="match status" value="1"/>
</dbReference>
<dbReference type="InterPro" id="IPR002909">
    <property type="entry name" value="IPT_dom"/>
</dbReference>
<proteinExistence type="predicted"/>
<dbReference type="GeneID" id="25567181"/>